<evidence type="ECO:0000313" key="4">
    <source>
        <dbReference type="WBParaSite" id="PDA_v2.g21446.t1"/>
    </source>
</evidence>
<dbReference type="InterPro" id="IPR002018">
    <property type="entry name" value="CarbesteraseB"/>
</dbReference>
<dbReference type="SUPFAM" id="SSF53474">
    <property type="entry name" value="alpha/beta-Hydrolases"/>
    <property type="match status" value="1"/>
</dbReference>
<dbReference type="InterPro" id="IPR029058">
    <property type="entry name" value="AB_hydrolase_fold"/>
</dbReference>
<proteinExistence type="predicted"/>
<dbReference type="Pfam" id="PF00135">
    <property type="entry name" value="COesterase"/>
    <property type="match status" value="1"/>
</dbReference>
<protein>
    <submittedName>
        <fullName evidence="4">Carboxylesterase type B domain-containing protein</fullName>
    </submittedName>
</protein>
<reference evidence="4" key="1">
    <citation type="submission" date="2022-11" db="UniProtKB">
        <authorList>
            <consortium name="WormBaseParasite"/>
        </authorList>
    </citation>
    <scope>IDENTIFICATION</scope>
</reference>
<accession>A0A914PTC8</accession>
<keyword evidence="1" id="KW-0732">Signal</keyword>
<dbReference type="WBParaSite" id="PDA_v2.g21446.t1">
    <property type="protein sequence ID" value="PDA_v2.g21446.t1"/>
    <property type="gene ID" value="PDA_v2.g21446"/>
</dbReference>
<dbReference type="PANTHER" id="PTHR11559">
    <property type="entry name" value="CARBOXYLESTERASE"/>
    <property type="match status" value="1"/>
</dbReference>
<keyword evidence="3" id="KW-1185">Reference proteome</keyword>
<evidence type="ECO:0000259" key="2">
    <source>
        <dbReference type="Pfam" id="PF00135"/>
    </source>
</evidence>
<dbReference type="AlphaFoldDB" id="A0A914PTC8"/>
<dbReference type="InterPro" id="IPR019819">
    <property type="entry name" value="Carboxylesterase_B_CS"/>
</dbReference>
<sequence length="568" mass="62837">MQTIAKFLLLFLFVKINCESPDTIVSTEYGKIEGLIYTSSKGFRTEVFLGIPFAQPPINELRFEKPIPPTPWKTPLKAKTIGSPCSTYTAASMFGPTAEDCLTLNILKPETPSDDPNGYPVMVSIHGGAFIFGSAEFFPYTKAIETLVSQGIIVVTINYRLGPFGFFTTGDSNAPGNYGLWDQVEALKFIQKVIPDFNGNPKDVTIFGVSAGGASCSWLSLSPTTKDLFNRAIIMSGSASAPWASAEDDLVESSSKLIAAANCSQNSNIKECLKGKSTAEIQAATSSFMKHGLRGDSINFGYFYPRFDMDFVKASNMKEAIKKAPKKPNLQGVCSQEHNTFAIAGSFGNPAGKLVPVSTAKASNFTREDFVEIVHELVATKKAFGSNAQEAAEKIVEFYETQKNLYTKNFYLQLYSQLFSDLTINIPQMREALQKAKAGSDVYFYVYDYLPEMLKNELLEGTAHGYEFINFNGGYPGFPEIDWKNPVVAGVQKTFIDMFVNFVKNGVPSGETFSAVKVTSKLSYVKINTKSEMKDNLWPERLQFWDSMAKTYGFDLPEFQKLSPRDEL</sequence>
<evidence type="ECO:0000313" key="3">
    <source>
        <dbReference type="Proteomes" id="UP000887578"/>
    </source>
</evidence>
<evidence type="ECO:0000256" key="1">
    <source>
        <dbReference type="SAM" id="SignalP"/>
    </source>
</evidence>
<dbReference type="PROSITE" id="PS00941">
    <property type="entry name" value="CARBOXYLESTERASE_B_2"/>
    <property type="match status" value="1"/>
</dbReference>
<dbReference type="InterPro" id="IPR050309">
    <property type="entry name" value="Type-B_Carboxylest/Lipase"/>
</dbReference>
<name>A0A914PTC8_9BILA</name>
<dbReference type="Proteomes" id="UP000887578">
    <property type="component" value="Unplaced"/>
</dbReference>
<feature type="signal peptide" evidence="1">
    <location>
        <begin position="1"/>
        <end position="18"/>
    </location>
</feature>
<feature type="domain" description="Carboxylesterase type B" evidence="2">
    <location>
        <begin position="22"/>
        <end position="545"/>
    </location>
</feature>
<feature type="chain" id="PRO_5037045752" evidence="1">
    <location>
        <begin position="19"/>
        <end position="568"/>
    </location>
</feature>
<dbReference type="Gene3D" id="3.40.50.1820">
    <property type="entry name" value="alpha/beta hydrolase"/>
    <property type="match status" value="1"/>
</dbReference>
<organism evidence="3 4">
    <name type="scientific">Panagrolaimus davidi</name>
    <dbReference type="NCBI Taxonomy" id="227884"/>
    <lineage>
        <taxon>Eukaryota</taxon>
        <taxon>Metazoa</taxon>
        <taxon>Ecdysozoa</taxon>
        <taxon>Nematoda</taxon>
        <taxon>Chromadorea</taxon>
        <taxon>Rhabditida</taxon>
        <taxon>Tylenchina</taxon>
        <taxon>Panagrolaimomorpha</taxon>
        <taxon>Panagrolaimoidea</taxon>
        <taxon>Panagrolaimidae</taxon>
        <taxon>Panagrolaimus</taxon>
    </lineage>
</organism>